<evidence type="ECO:0000313" key="2">
    <source>
        <dbReference type="Proteomes" id="UP000198979"/>
    </source>
</evidence>
<reference evidence="2" key="1">
    <citation type="submission" date="2016-10" db="EMBL/GenBank/DDBJ databases">
        <authorList>
            <person name="Varghese N."/>
            <person name="Submissions S."/>
        </authorList>
    </citation>
    <scope>NUCLEOTIDE SEQUENCE [LARGE SCALE GENOMIC DNA]</scope>
    <source>
        <strain evidence="2">K1</strain>
    </source>
</reference>
<dbReference type="EMBL" id="FOJQ01000042">
    <property type="protein sequence ID" value="SFA54534.1"/>
    <property type="molecule type" value="Genomic_DNA"/>
</dbReference>
<dbReference type="Proteomes" id="UP000198979">
    <property type="component" value="Unassembled WGS sequence"/>
</dbReference>
<gene>
    <name evidence="1" type="ORF">SAMN05216169_10421</name>
</gene>
<name>A0A1I0TRW0_9BACL</name>
<dbReference type="AlphaFoldDB" id="A0A1I0TRW0"/>
<feature type="non-terminal residue" evidence="1">
    <location>
        <position position="1"/>
    </location>
</feature>
<sequence>VLSKVLKTYPKFLLILCGFRQKKLATPAVFGTIEVTTHPIQTKE</sequence>
<organism evidence="1 2">
    <name type="scientific">Anoxybacillus pushchinoensis</name>
    <dbReference type="NCBI Taxonomy" id="150248"/>
    <lineage>
        <taxon>Bacteria</taxon>
        <taxon>Bacillati</taxon>
        <taxon>Bacillota</taxon>
        <taxon>Bacilli</taxon>
        <taxon>Bacillales</taxon>
        <taxon>Anoxybacillaceae</taxon>
        <taxon>Anoxybacillus</taxon>
    </lineage>
</organism>
<accession>A0A1I0TRW0</accession>
<evidence type="ECO:0000313" key="1">
    <source>
        <dbReference type="EMBL" id="SFA54534.1"/>
    </source>
</evidence>
<dbReference type="STRING" id="150248.SAMN05216169_10421"/>
<proteinExistence type="predicted"/>
<protein>
    <submittedName>
        <fullName evidence="1">Uncharacterized protein</fullName>
    </submittedName>
</protein>
<keyword evidence="2" id="KW-1185">Reference proteome</keyword>